<evidence type="ECO:0000256" key="2">
    <source>
        <dbReference type="ARBA" id="ARBA00022475"/>
    </source>
</evidence>
<keyword evidence="9" id="KW-1185">Reference proteome</keyword>
<feature type="transmembrane region" description="Helical" evidence="6">
    <location>
        <begin position="566"/>
        <end position="589"/>
    </location>
</feature>
<reference evidence="8 9" key="1">
    <citation type="submission" date="2019-03" db="EMBL/GenBank/DDBJ databases">
        <title>Genomic Encyclopedia of Type Strains, Phase IV (KMG-IV): sequencing the most valuable type-strain genomes for metagenomic binning, comparative biology and taxonomic classification.</title>
        <authorList>
            <person name="Goeker M."/>
        </authorList>
    </citation>
    <scope>NUCLEOTIDE SEQUENCE [LARGE SCALE GENOMIC DNA]</scope>
    <source>
        <strain evidence="8 9">DSM 46831</strain>
    </source>
</reference>
<dbReference type="RefSeq" id="WP_165873791.1">
    <property type="nucleotide sequence ID" value="NZ_SLXV01000041.1"/>
</dbReference>
<protein>
    <submittedName>
        <fullName evidence="8">Putative ABC transport system permease protein</fullName>
    </submittedName>
</protein>
<feature type="transmembrane region" description="Helical" evidence="6">
    <location>
        <begin position="226"/>
        <end position="249"/>
    </location>
</feature>
<dbReference type="Pfam" id="PF02687">
    <property type="entry name" value="FtsX"/>
    <property type="match status" value="1"/>
</dbReference>
<dbReference type="PIRSF" id="PIRSF018968">
    <property type="entry name" value="ABC_permease_BceB"/>
    <property type="match status" value="1"/>
</dbReference>
<dbReference type="GO" id="GO:0055085">
    <property type="term" value="P:transmembrane transport"/>
    <property type="evidence" value="ECO:0007669"/>
    <property type="project" value="UniProtKB-UniRule"/>
</dbReference>
<name>A0A4R2RYU1_9BACL</name>
<gene>
    <name evidence="8" type="ORF">EDD57_1413</name>
</gene>
<organism evidence="8 9">
    <name type="scientific">Baia soyae</name>
    <dbReference type="NCBI Taxonomy" id="1544746"/>
    <lineage>
        <taxon>Bacteria</taxon>
        <taxon>Bacillati</taxon>
        <taxon>Bacillota</taxon>
        <taxon>Bacilli</taxon>
        <taxon>Bacillales</taxon>
        <taxon>Thermoactinomycetaceae</taxon>
        <taxon>Baia</taxon>
    </lineage>
</organism>
<keyword evidence="3 6" id="KW-0812">Transmembrane</keyword>
<keyword evidence="6" id="KW-0813">Transport</keyword>
<evidence type="ECO:0000256" key="5">
    <source>
        <dbReference type="ARBA" id="ARBA00023136"/>
    </source>
</evidence>
<feature type="transmembrane region" description="Helical" evidence="6">
    <location>
        <begin position="151"/>
        <end position="174"/>
    </location>
</feature>
<evidence type="ECO:0000256" key="4">
    <source>
        <dbReference type="ARBA" id="ARBA00022989"/>
    </source>
</evidence>
<accession>A0A4R2RYU1</accession>
<evidence type="ECO:0000256" key="3">
    <source>
        <dbReference type="ARBA" id="ARBA00022692"/>
    </source>
</evidence>
<feature type="transmembrane region" description="Helical" evidence="6">
    <location>
        <begin position="510"/>
        <end position="532"/>
    </location>
</feature>
<dbReference type="InterPro" id="IPR003838">
    <property type="entry name" value="ABC3_permease_C"/>
</dbReference>
<comment type="subcellular location">
    <subcellularLocation>
        <location evidence="1 6">Cell membrane</location>
        <topology evidence="1 6">Multi-pass membrane protein</topology>
    </subcellularLocation>
</comment>
<dbReference type="InterPro" id="IPR027022">
    <property type="entry name" value="ABC_permease_BceB-typ"/>
</dbReference>
<dbReference type="InterPro" id="IPR052536">
    <property type="entry name" value="ABC-4_Integral_Memb_Prot"/>
</dbReference>
<feature type="transmembrane region" description="Helical" evidence="6">
    <location>
        <begin position="595"/>
        <end position="617"/>
    </location>
</feature>
<evidence type="ECO:0000256" key="1">
    <source>
        <dbReference type="ARBA" id="ARBA00004651"/>
    </source>
</evidence>
<sequence>MSFRQFAFNNIRRNTSAYIAYFLSSSFAVMAFFTYLLFIHHPDIAKAPLGKMASVGMEVASYLTFIFSFLFVLYSISAFLRVRLKEFGILTILGAQRKQLNWLIFLENMIIGTLSVVTGILGGLIFAKLFLLFGENVLELKNLPMYVPVKAIWITIAAFMALFFIMSSMTSFFVRQSKALEMLQGSSKPKKEPKASIWLALLSVVTLSSSVFLLQGKLSEESLLCALLLDLIGLYFFFTQLSVVIIRILKKNRRTYWRGINLLWISELAYKVKDNARMFFMITMVTTMACTSASIVLALKQQAEAMYKDNPFAFTVYSEDQKKPVFTEKIEQTLKNEGITYKKFPIKTMFLNVKELKDQSVNMVRQSEYEGMARSLSLPVIPLQDHETLLIQPTVTKKQLPVDLTHLSFTGKERPELTIKKMYNRTLIGSITLAVVNDHTYDHIAKTYRNKISQDYYYLIPSWNNKKVPTSNSTELKISAELENWNPSVENGLILARGSQYQMTQQGANVVIFVGLFIVAIFSVFIASFLYFKLFSDLQQDKRYYHGLSKIGLSLKEMKRTATNQIALLFYIPIFFAGIQTLVGISILGDAYNTGTLTVGLTAIGIFVAIQTVYFFIVRARYLAQLKNVMV</sequence>
<keyword evidence="5 6" id="KW-0472">Membrane</keyword>
<feature type="transmembrane region" description="Helical" evidence="6">
    <location>
        <begin position="100"/>
        <end position="131"/>
    </location>
</feature>
<keyword evidence="4 6" id="KW-1133">Transmembrane helix</keyword>
<evidence type="ECO:0000313" key="9">
    <source>
        <dbReference type="Proteomes" id="UP000294746"/>
    </source>
</evidence>
<dbReference type="PANTHER" id="PTHR46795">
    <property type="entry name" value="ABC TRANSPORTER PERMEASE-RELATED-RELATED"/>
    <property type="match status" value="1"/>
</dbReference>
<dbReference type="PANTHER" id="PTHR46795:SF2">
    <property type="entry name" value="ABC TRANSPORTER, PERMEASE PROTEIN"/>
    <property type="match status" value="1"/>
</dbReference>
<dbReference type="EMBL" id="SLXV01000041">
    <property type="protein sequence ID" value="TCP64275.1"/>
    <property type="molecule type" value="Genomic_DNA"/>
</dbReference>
<comment type="similarity">
    <text evidence="6">Belongs to the ABC-4 integral membrane protein family.</text>
</comment>
<feature type="transmembrane region" description="Helical" evidence="6">
    <location>
        <begin position="20"/>
        <end position="39"/>
    </location>
</feature>
<feature type="transmembrane region" description="Helical" evidence="6">
    <location>
        <begin position="59"/>
        <end position="80"/>
    </location>
</feature>
<keyword evidence="2 6" id="KW-1003">Cell membrane</keyword>
<dbReference type="GO" id="GO:0005886">
    <property type="term" value="C:plasma membrane"/>
    <property type="evidence" value="ECO:0007669"/>
    <property type="project" value="UniProtKB-SubCell"/>
</dbReference>
<feature type="transmembrane region" description="Helical" evidence="6">
    <location>
        <begin position="278"/>
        <end position="299"/>
    </location>
</feature>
<dbReference type="AlphaFoldDB" id="A0A4R2RYU1"/>
<dbReference type="Proteomes" id="UP000294746">
    <property type="component" value="Unassembled WGS sequence"/>
</dbReference>
<evidence type="ECO:0000313" key="8">
    <source>
        <dbReference type="EMBL" id="TCP64275.1"/>
    </source>
</evidence>
<proteinExistence type="inferred from homology"/>
<feature type="transmembrane region" description="Helical" evidence="6">
    <location>
        <begin position="195"/>
        <end position="214"/>
    </location>
</feature>
<comment type="caution">
    <text evidence="8">The sequence shown here is derived from an EMBL/GenBank/DDBJ whole genome shotgun (WGS) entry which is preliminary data.</text>
</comment>
<evidence type="ECO:0000259" key="7">
    <source>
        <dbReference type="Pfam" id="PF02687"/>
    </source>
</evidence>
<evidence type="ECO:0000256" key="6">
    <source>
        <dbReference type="PIRNR" id="PIRNR018968"/>
    </source>
</evidence>
<feature type="domain" description="ABC3 transporter permease C-terminal" evidence="7">
    <location>
        <begin position="59"/>
        <end position="173"/>
    </location>
</feature>